<keyword evidence="1" id="KW-0732">Signal</keyword>
<evidence type="ECO:0000313" key="3">
    <source>
        <dbReference type="Proteomes" id="UP000218432"/>
    </source>
</evidence>
<dbReference type="EMBL" id="AP018111">
    <property type="protein sequence ID" value="BAX57917.1"/>
    <property type="molecule type" value="Genomic_DNA"/>
</dbReference>
<accession>A0A1Y1BK22</accession>
<organism evidence="2 3">
    <name type="scientific">Burkholderia stabilis</name>
    <dbReference type="NCBI Taxonomy" id="95485"/>
    <lineage>
        <taxon>Bacteria</taxon>
        <taxon>Pseudomonadati</taxon>
        <taxon>Pseudomonadota</taxon>
        <taxon>Betaproteobacteria</taxon>
        <taxon>Burkholderiales</taxon>
        <taxon>Burkholderiaceae</taxon>
        <taxon>Burkholderia</taxon>
        <taxon>Burkholderia cepacia complex</taxon>
    </lineage>
</organism>
<dbReference type="Proteomes" id="UP000218432">
    <property type="component" value="Chromosome 1"/>
</dbReference>
<evidence type="ECO:0008006" key="4">
    <source>
        <dbReference type="Google" id="ProtNLM"/>
    </source>
</evidence>
<evidence type="ECO:0000256" key="1">
    <source>
        <dbReference type="SAM" id="SignalP"/>
    </source>
</evidence>
<protein>
    <recommendedName>
        <fullName evidence="4">Lipoprotein</fullName>
    </recommendedName>
</protein>
<feature type="chain" id="PRO_5011001892" description="Lipoprotein" evidence="1">
    <location>
        <begin position="23"/>
        <end position="101"/>
    </location>
</feature>
<proteinExistence type="predicted"/>
<gene>
    <name evidence="2" type="ORF">BSFP_007120</name>
</gene>
<dbReference type="AlphaFoldDB" id="A0A1Y1BK22"/>
<reference evidence="2 3" key="1">
    <citation type="journal article" date="2017" name="Genome Announc.">
        <title>Complete Genome Sequence of Burkholderia stabilis FERMP-21014.</title>
        <authorList>
            <person name="Konishi K."/>
            <person name="Kumagai T."/>
            <person name="Sakasegawa S."/>
            <person name="Tamura T."/>
        </authorList>
    </citation>
    <scope>NUCLEOTIDE SEQUENCE [LARGE SCALE GENOMIC DNA]</scope>
    <source>
        <strain evidence="2 3">FERMP-21014</strain>
    </source>
</reference>
<dbReference type="RefSeq" id="WP_157776331.1">
    <property type="nucleotide sequence ID" value="NZ_AP018111.1"/>
</dbReference>
<evidence type="ECO:0000313" key="2">
    <source>
        <dbReference type="EMBL" id="BAX57917.1"/>
    </source>
</evidence>
<name>A0A1Y1BK22_9BURK</name>
<sequence>MKNTVRMPICVLALMLVAPAFAATPADNVAWSTRSVPATMASPDCSAYSGWRIGGGEHPSTETVLKSVGTMLAVSALSVTTGLLGGSSTQSVRACRPANGS</sequence>
<feature type="signal peptide" evidence="1">
    <location>
        <begin position="1"/>
        <end position="22"/>
    </location>
</feature>